<dbReference type="Gene3D" id="1.10.10.10">
    <property type="entry name" value="Winged helix-like DNA-binding domain superfamily/Winged helix DNA-binding domain"/>
    <property type="match status" value="1"/>
</dbReference>
<dbReference type="SUPFAM" id="SSF46785">
    <property type="entry name" value="Winged helix' DNA-binding domain"/>
    <property type="match status" value="1"/>
</dbReference>
<dbReference type="PANTHER" id="PTHR43537">
    <property type="entry name" value="TRANSCRIPTIONAL REGULATOR, GNTR FAMILY"/>
    <property type="match status" value="1"/>
</dbReference>
<dbReference type="Pfam" id="PF00392">
    <property type="entry name" value="GntR"/>
    <property type="match status" value="1"/>
</dbReference>
<reference evidence="5" key="1">
    <citation type="submission" date="2021-03" db="EMBL/GenBank/DDBJ databases">
        <title>Antimicrobial resistance genes in bacteria isolated from Japanese honey, and their potential for conferring macrolide and lincosamide resistance in the American foulbrood pathogen Paenibacillus larvae.</title>
        <authorList>
            <person name="Okamoto M."/>
            <person name="Kumagai M."/>
            <person name="Kanamori H."/>
            <person name="Takamatsu D."/>
        </authorList>
    </citation>
    <scope>NUCLEOTIDE SEQUENCE</scope>
    <source>
        <strain evidence="5">J40TS1</strain>
    </source>
</reference>
<dbReference type="SUPFAM" id="SSF48008">
    <property type="entry name" value="GntR ligand-binding domain-like"/>
    <property type="match status" value="1"/>
</dbReference>
<dbReference type="InterPro" id="IPR008920">
    <property type="entry name" value="TF_FadR/GntR_C"/>
</dbReference>
<dbReference type="InterPro" id="IPR011711">
    <property type="entry name" value="GntR_C"/>
</dbReference>
<name>A0A919YPV5_9BACL</name>
<dbReference type="InterPro" id="IPR000524">
    <property type="entry name" value="Tscrpt_reg_HTH_GntR"/>
</dbReference>
<dbReference type="PROSITE" id="PS50949">
    <property type="entry name" value="HTH_GNTR"/>
    <property type="match status" value="1"/>
</dbReference>
<evidence type="ECO:0000256" key="1">
    <source>
        <dbReference type="ARBA" id="ARBA00023015"/>
    </source>
</evidence>
<gene>
    <name evidence="5" type="ORF">J40TS1_04350</name>
</gene>
<dbReference type="RefSeq" id="WP_213512987.1">
    <property type="nucleotide sequence ID" value="NZ_BOSE01000001.1"/>
</dbReference>
<dbReference type="SMART" id="SM00895">
    <property type="entry name" value="FCD"/>
    <property type="match status" value="1"/>
</dbReference>
<organism evidence="5 6">
    <name type="scientific">Paenibacillus montaniterrae</name>
    <dbReference type="NCBI Taxonomy" id="429341"/>
    <lineage>
        <taxon>Bacteria</taxon>
        <taxon>Bacillati</taxon>
        <taxon>Bacillota</taxon>
        <taxon>Bacilli</taxon>
        <taxon>Bacillales</taxon>
        <taxon>Paenibacillaceae</taxon>
        <taxon>Paenibacillus</taxon>
    </lineage>
</organism>
<keyword evidence="1" id="KW-0805">Transcription regulation</keyword>
<proteinExistence type="predicted"/>
<dbReference type="Gene3D" id="1.20.120.530">
    <property type="entry name" value="GntR ligand-binding domain-like"/>
    <property type="match status" value="1"/>
</dbReference>
<dbReference type="EMBL" id="BOSE01000001">
    <property type="protein sequence ID" value="GIP14793.1"/>
    <property type="molecule type" value="Genomic_DNA"/>
</dbReference>
<dbReference type="GO" id="GO:0003700">
    <property type="term" value="F:DNA-binding transcription factor activity"/>
    <property type="evidence" value="ECO:0007669"/>
    <property type="project" value="InterPro"/>
</dbReference>
<evidence type="ECO:0000313" key="5">
    <source>
        <dbReference type="EMBL" id="GIP14793.1"/>
    </source>
</evidence>
<dbReference type="CDD" id="cd07377">
    <property type="entry name" value="WHTH_GntR"/>
    <property type="match status" value="1"/>
</dbReference>
<feature type="domain" description="HTH gntR-type" evidence="4">
    <location>
        <begin position="11"/>
        <end position="78"/>
    </location>
</feature>
<keyword evidence="3" id="KW-0804">Transcription</keyword>
<dbReference type="SMART" id="SM00345">
    <property type="entry name" value="HTH_GNTR"/>
    <property type="match status" value="1"/>
</dbReference>
<evidence type="ECO:0000256" key="2">
    <source>
        <dbReference type="ARBA" id="ARBA00023125"/>
    </source>
</evidence>
<dbReference type="Proteomes" id="UP000683139">
    <property type="component" value="Unassembled WGS sequence"/>
</dbReference>
<dbReference type="InterPro" id="IPR036388">
    <property type="entry name" value="WH-like_DNA-bd_sf"/>
</dbReference>
<keyword evidence="2" id="KW-0238">DNA-binding</keyword>
<evidence type="ECO:0000313" key="6">
    <source>
        <dbReference type="Proteomes" id="UP000683139"/>
    </source>
</evidence>
<dbReference type="GO" id="GO:0003677">
    <property type="term" value="F:DNA binding"/>
    <property type="evidence" value="ECO:0007669"/>
    <property type="project" value="UniProtKB-KW"/>
</dbReference>
<evidence type="ECO:0000256" key="3">
    <source>
        <dbReference type="ARBA" id="ARBA00023163"/>
    </source>
</evidence>
<dbReference type="InterPro" id="IPR036390">
    <property type="entry name" value="WH_DNA-bd_sf"/>
</dbReference>
<evidence type="ECO:0000259" key="4">
    <source>
        <dbReference type="PROSITE" id="PS50949"/>
    </source>
</evidence>
<dbReference type="Pfam" id="PF07729">
    <property type="entry name" value="FCD"/>
    <property type="match status" value="1"/>
</dbReference>
<accession>A0A919YPV5</accession>
<protein>
    <submittedName>
        <fullName evidence="5">GntR family transcriptional regulator</fullName>
    </submittedName>
</protein>
<comment type="caution">
    <text evidence="5">The sequence shown here is derived from an EMBL/GenBank/DDBJ whole genome shotgun (WGS) entry which is preliminary data.</text>
</comment>
<dbReference type="AlphaFoldDB" id="A0A919YPV5"/>
<keyword evidence="6" id="KW-1185">Reference proteome</keyword>
<sequence length="233" mass="26648">MIFLQPQASSRSLGFQAYEAIRDAIITLQLKPGQSVMEVELAELLQISRTPVREAMQMLIAEQLVQVLPQRTKIVSRISEIKVKESAFVRLSLEQSAFQLVARQWSSGDARFQKADKELSALLQQQMEAAEQHHVQQFLTLDELFHRNILQLAGNDTLLEVVYHMRGYLNRFRYLAMNDFASTKAAVQEHIELLQALKAGDEAAIATMLKQHLGKLESEIPILKQKYPDYFHN</sequence>
<dbReference type="PANTHER" id="PTHR43537:SF45">
    <property type="entry name" value="GNTR FAMILY REGULATORY PROTEIN"/>
    <property type="match status" value="1"/>
</dbReference>